<evidence type="ECO:0000313" key="3">
    <source>
        <dbReference type="EMBL" id="CDW59004.1"/>
    </source>
</evidence>
<accession>A0A077ZGR0</accession>
<dbReference type="InterPro" id="IPR055423">
    <property type="entry name" value="Ig_TMEM132_5th"/>
</dbReference>
<dbReference type="Pfam" id="PF23486">
    <property type="entry name" value="Ig_TMEM132_5th"/>
    <property type="match status" value="1"/>
</dbReference>
<dbReference type="PANTHER" id="PTHR13388">
    <property type="entry name" value="DETONATOR, ISOFORM E"/>
    <property type="match status" value="1"/>
</dbReference>
<dbReference type="AlphaFoldDB" id="A0A077ZGR0"/>
<dbReference type="PANTHER" id="PTHR13388:SF11">
    <property type="entry name" value="DETONATOR, ISOFORM E"/>
    <property type="match status" value="1"/>
</dbReference>
<dbReference type="STRING" id="36087.A0A077ZGR0"/>
<evidence type="ECO:0000256" key="1">
    <source>
        <dbReference type="SAM" id="Phobius"/>
    </source>
</evidence>
<feature type="transmembrane region" description="Helical" evidence="1">
    <location>
        <begin position="305"/>
        <end position="327"/>
    </location>
</feature>
<reference evidence="3" key="1">
    <citation type="submission" date="2014-01" db="EMBL/GenBank/DDBJ databases">
        <authorList>
            <person name="Aslett M."/>
        </authorList>
    </citation>
    <scope>NUCLEOTIDE SEQUENCE</scope>
</reference>
<proteinExistence type="predicted"/>
<feature type="domain" description="Transmembrane protein TMEM132 fifth" evidence="2">
    <location>
        <begin position="20"/>
        <end position="112"/>
    </location>
</feature>
<reference evidence="3" key="2">
    <citation type="submission" date="2014-03" db="EMBL/GenBank/DDBJ databases">
        <title>The whipworm genome and dual-species transcriptomics of an intimate host-pathogen interaction.</title>
        <authorList>
            <person name="Foth B.J."/>
            <person name="Tsai I.J."/>
            <person name="Reid A.J."/>
            <person name="Bancroft A.J."/>
            <person name="Nichol S."/>
            <person name="Tracey A."/>
            <person name="Holroyd N."/>
            <person name="Cotton J.A."/>
            <person name="Stanley E.J."/>
            <person name="Zarowiecki M."/>
            <person name="Liu J.Z."/>
            <person name="Huckvale T."/>
            <person name="Cooper P.J."/>
            <person name="Grencis R.K."/>
            <person name="Berriman M."/>
        </authorList>
    </citation>
    <scope>NUCLEOTIDE SEQUENCE [LARGE SCALE GENOMIC DNA]</scope>
</reference>
<keyword evidence="1" id="KW-0472">Membrane</keyword>
<evidence type="ECO:0000259" key="2">
    <source>
        <dbReference type="Pfam" id="PF23486"/>
    </source>
</evidence>
<gene>
    <name evidence="3" type="ORF">TTRE_0000733301</name>
</gene>
<organism evidence="3 4">
    <name type="scientific">Trichuris trichiura</name>
    <name type="common">Whipworm</name>
    <name type="synonym">Trichocephalus trichiurus</name>
    <dbReference type="NCBI Taxonomy" id="36087"/>
    <lineage>
        <taxon>Eukaryota</taxon>
        <taxon>Metazoa</taxon>
        <taxon>Ecdysozoa</taxon>
        <taxon>Nematoda</taxon>
        <taxon>Enoplea</taxon>
        <taxon>Dorylaimia</taxon>
        <taxon>Trichinellida</taxon>
        <taxon>Trichuridae</taxon>
        <taxon>Trichuris</taxon>
    </lineage>
</organism>
<protein>
    <recommendedName>
        <fullName evidence="2">Transmembrane protein TMEM132 fifth domain-containing protein</fullName>
    </recommendedName>
</protein>
<keyword evidence="4" id="KW-1185">Reference proteome</keyword>
<dbReference type="EMBL" id="HG806473">
    <property type="protein sequence ID" value="CDW59004.1"/>
    <property type="molecule type" value="Genomic_DNA"/>
</dbReference>
<keyword evidence="1" id="KW-1133">Transmembrane helix</keyword>
<sequence>MERNEHKLDNYFSDKRFSNGTNSENHQSSFFCRSRYQESQIKVFGRFRVDNPQSGWHAYLGTRGRQVLFDLTDLTKEHLKIADSRVANLYHSPTGNVYVQGLSVGYTDIHVSYFYFSKVVESYVTNQFFRFFRHFLDYLMECFLNIVLEYSDGTKTALSELPHTDFEASVETSDGSLLILESDSFSSATFRYLVMDESREGTIRVKVAGSHRCLLESSTGEENSLGRASVIVRPQKRSAMVRANDADDPSKRISSSFAGTYGLSGMHKRLKAISLDQNRLQSDKSSMNSDVHSESAANYSRPPEIVMYCMIAVCAIVGAIFSLNCLVRSTGPKLAVLSPSCFRVTNLTSTSALFSIFRRDEVMPAGEEFIWVKADRFSRPNAHSFNQTNGRSSDNGGGACSTNLGNSCSHATTERKHGRRAGGSYMGSEVSIHMSDHPVIEVHEDGRRASSWNIARSRSRPHALVDSSSERNISQYTSNPSTELHWNSRSLGLNEVQLQNFINSLRETIT</sequence>
<dbReference type="Proteomes" id="UP000030665">
    <property type="component" value="Unassembled WGS sequence"/>
</dbReference>
<dbReference type="InterPro" id="IPR026307">
    <property type="entry name" value="TMEM132"/>
</dbReference>
<keyword evidence="1" id="KW-0812">Transmembrane</keyword>
<name>A0A077ZGR0_TRITR</name>
<evidence type="ECO:0000313" key="4">
    <source>
        <dbReference type="Proteomes" id="UP000030665"/>
    </source>
</evidence>
<dbReference type="OrthoDB" id="2556847at2759"/>